<evidence type="ECO:0000259" key="1">
    <source>
        <dbReference type="PROSITE" id="PS51352"/>
    </source>
</evidence>
<evidence type="ECO:0000313" key="2">
    <source>
        <dbReference type="EMBL" id="AIE91003.1"/>
    </source>
</evidence>
<dbReference type="PROSITE" id="PS51352">
    <property type="entry name" value="THIOREDOXIN_2"/>
    <property type="match status" value="1"/>
</dbReference>
<dbReference type="InterPro" id="IPR036249">
    <property type="entry name" value="Thioredoxin-like_sf"/>
</dbReference>
<dbReference type="CDD" id="cd01659">
    <property type="entry name" value="TRX_superfamily"/>
    <property type="match status" value="1"/>
</dbReference>
<dbReference type="SUPFAM" id="SSF52833">
    <property type="entry name" value="Thioredoxin-like"/>
    <property type="match status" value="1"/>
</dbReference>
<organism evidence="2">
    <name type="scientific">uncultured marine thaumarchaeote AD1000_100_C06</name>
    <dbReference type="NCBI Taxonomy" id="1455887"/>
    <lineage>
        <taxon>Archaea</taxon>
        <taxon>Nitrososphaerota</taxon>
        <taxon>environmental samples</taxon>
    </lineage>
</organism>
<dbReference type="InterPro" id="IPR013766">
    <property type="entry name" value="Thioredoxin_domain"/>
</dbReference>
<dbReference type="Gene3D" id="3.40.30.10">
    <property type="entry name" value="Glutaredoxin"/>
    <property type="match status" value="1"/>
</dbReference>
<accession>A0A075FIN5</accession>
<dbReference type="EMBL" id="KF900324">
    <property type="protein sequence ID" value="AIE91003.1"/>
    <property type="molecule type" value="Genomic_DNA"/>
</dbReference>
<protein>
    <recommendedName>
        <fullName evidence="1">Thioredoxin domain-containing protein</fullName>
    </recommendedName>
</protein>
<feature type="domain" description="Thioredoxin" evidence="1">
    <location>
        <begin position="17"/>
        <end position="154"/>
    </location>
</feature>
<sequence>MWVLMLAKFFLHTEVLALSCLSAMAFSLSTPLVLAQASEPASASTSSIDRAAKALVVLVYDQHCKAWCTKVRPIMKELGEELGEDVVVVEIDSSLDVGKAAIKTAEDLGIIRYYKDVDMVPVVMIFDSKKKLMHELGGPKTKDTYKSAILSALKNAKNK</sequence>
<name>A0A075FIN5_9ARCH</name>
<reference evidence="2" key="1">
    <citation type="journal article" date="2014" name="Genome Biol. Evol.">
        <title>Pangenome evidence for extensive interdomain horizontal transfer affecting lineage core and shell genes in uncultured planktonic thaumarchaeota and euryarchaeota.</title>
        <authorList>
            <person name="Deschamps P."/>
            <person name="Zivanovic Y."/>
            <person name="Moreira D."/>
            <person name="Rodriguez-Valera F."/>
            <person name="Lopez-Garcia P."/>
        </authorList>
    </citation>
    <scope>NUCLEOTIDE SEQUENCE</scope>
</reference>
<dbReference type="AlphaFoldDB" id="A0A075FIN5"/>
<proteinExistence type="predicted"/>